<dbReference type="Proteomes" id="UP000001353">
    <property type="component" value="Chromosome"/>
</dbReference>
<evidence type="ECO:0008006" key="3">
    <source>
        <dbReference type="Google" id="ProtNLM"/>
    </source>
</evidence>
<dbReference type="AlphaFoldDB" id="F7ZCE9"/>
<evidence type="ECO:0000313" key="1">
    <source>
        <dbReference type="EMBL" id="AEI93180.1"/>
    </source>
</evidence>
<accession>F7ZCE9</accession>
<dbReference type="EMBL" id="CP002623">
    <property type="protein sequence ID" value="AEI93180.1"/>
    <property type="molecule type" value="Genomic_DNA"/>
</dbReference>
<dbReference type="eggNOG" id="ENOG50332ED">
    <property type="taxonomic scope" value="Bacteria"/>
</dbReference>
<sequence length="130" mass="14442">MSVAVIISDLGGVVHQNASVQDVPSGQVIDLFEVLIDQVGEEAWLRFRFLAPGIGRNEFDLSFAQVEGDFEHLCNTVALPYMQQFALDTDVISIAMMNRPLEFGESDAQATQYVEAFRVVDGACAWKDLW</sequence>
<reference evidence="1 2" key="1">
    <citation type="journal article" date="2011" name="BMC Genomics">
        <title>Comparative genome analysis and genome-guided physiological analysis of Roseobacter litoralis.</title>
        <authorList>
            <person name="Kalhoefer D."/>
            <person name="Thole S."/>
            <person name="Voget S."/>
            <person name="Lehmann R."/>
            <person name="Liesegang H."/>
            <person name="Wollher A."/>
            <person name="Daniel R."/>
            <person name="Simon M."/>
            <person name="Brinkhoff T."/>
        </authorList>
    </citation>
    <scope>NUCLEOTIDE SEQUENCE [LARGE SCALE GENOMIC DNA]</scope>
    <source>
        <strain evidence="2">ATCC 49566 / DSM 6996 / JCM 21268 / NBRC 15278 / OCh 149</strain>
    </source>
</reference>
<protein>
    <recommendedName>
        <fullName evidence="3">Acetolactate synthase</fullName>
    </recommendedName>
</protein>
<organism evidence="1 2">
    <name type="scientific">Roseobacter litoralis (strain ATCC 49566 / DSM 6996 / JCM 21268 / NBRC 15278 / OCh 149)</name>
    <dbReference type="NCBI Taxonomy" id="391595"/>
    <lineage>
        <taxon>Bacteria</taxon>
        <taxon>Pseudomonadati</taxon>
        <taxon>Pseudomonadota</taxon>
        <taxon>Alphaproteobacteria</taxon>
        <taxon>Rhodobacterales</taxon>
        <taxon>Roseobacteraceae</taxon>
        <taxon>Roseobacter</taxon>
    </lineage>
</organism>
<dbReference type="KEGG" id="rli:RLO149_c011760"/>
<dbReference type="HOGENOM" id="CLU_125473_0_0_5"/>
<dbReference type="STRING" id="391595.RLO149_c011760"/>
<dbReference type="Pfam" id="PF20107">
    <property type="entry name" value="DUF6497"/>
    <property type="match status" value="1"/>
</dbReference>
<gene>
    <name evidence="1" type="ordered locus">RLO149_c011760</name>
</gene>
<dbReference type="RefSeq" id="WP_013961118.1">
    <property type="nucleotide sequence ID" value="NC_015730.1"/>
</dbReference>
<dbReference type="InterPro" id="IPR045467">
    <property type="entry name" value="DUF6497"/>
</dbReference>
<keyword evidence="2" id="KW-1185">Reference proteome</keyword>
<proteinExistence type="predicted"/>
<dbReference type="OrthoDB" id="7862028at2"/>
<name>F7ZCE9_ROSLO</name>
<evidence type="ECO:0000313" key="2">
    <source>
        <dbReference type="Proteomes" id="UP000001353"/>
    </source>
</evidence>